<dbReference type="GO" id="GO:0005975">
    <property type="term" value="P:carbohydrate metabolic process"/>
    <property type="evidence" value="ECO:0007669"/>
    <property type="project" value="InterPro"/>
</dbReference>
<evidence type="ECO:0000313" key="6">
    <source>
        <dbReference type="EMBL" id="SFE89676.1"/>
    </source>
</evidence>
<dbReference type="SUPFAM" id="SSF88713">
    <property type="entry name" value="Glycoside hydrolase/deacetylase"/>
    <property type="match status" value="1"/>
</dbReference>
<evidence type="ECO:0000256" key="2">
    <source>
        <dbReference type="ARBA" id="ARBA00022723"/>
    </source>
</evidence>
<keyword evidence="3" id="KW-0378">Hydrolase</keyword>
<dbReference type="Gene3D" id="3.20.20.370">
    <property type="entry name" value="Glycoside hydrolase/deacetylase"/>
    <property type="match status" value="1"/>
</dbReference>
<dbReference type="PANTHER" id="PTHR31609">
    <property type="entry name" value="YDJC DEACETYLASE FAMILY MEMBER"/>
    <property type="match status" value="1"/>
</dbReference>
<proteinExistence type="predicted"/>
<evidence type="ECO:0000256" key="5">
    <source>
        <dbReference type="ARBA" id="ARBA00023277"/>
    </source>
</evidence>
<sequence length="296" mass="33665">MNQSTIKILQSLGLSEDTRLLIIHADDGGLAHAENSATMQVLQEGSANSYSVMVPCPWFYEIAGFAKDNPQIDCGIHLTLTCEWEKYKFGPVLSIEEVPSLVDENGFFYRNRAGVAQHATAEDVRKELVAQIDRGMKFGIQPTHLDSHMYSVGARPDLLQVYRELGQLYDLPILQSKDFADMVHPGSDSLLEEEDLLVDRIFLGEYPDFEKGELRKFYADSLDQLIPGLNLILIHPAMDTHEMQGVSWNHPNFGSEWRQIDLDYFSSEACQQKIEQNGIRMITWEEVYAAWKDAYL</sequence>
<dbReference type="RefSeq" id="WP_212733419.1">
    <property type="nucleotide sequence ID" value="NZ_FONW01000002.1"/>
</dbReference>
<accession>A0A1I2EAQ8</accession>
<evidence type="ECO:0000256" key="1">
    <source>
        <dbReference type="ARBA" id="ARBA00001946"/>
    </source>
</evidence>
<dbReference type="Pfam" id="PF04794">
    <property type="entry name" value="YdjC"/>
    <property type="match status" value="1"/>
</dbReference>
<dbReference type="AlphaFoldDB" id="A0A1I2EAQ8"/>
<reference evidence="6 7" key="1">
    <citation type="submission" date="2016-10" db="EMBL/GenBank/DDBJ databases">
        <authorList>
            <person name="de Groot N.N."/>
        </authorList>
    </citation>
    <scope>NUCLEOTIDE SEQUENCE [LARGE SCALE GENOMIC DNA]</scope>
    <source>
        <strain evidence="6 7">CGMCC 1.9156</strain>
    </source>
</reference>
<dbReference type="InterPro" id="IPR006879">
    <property type="entry name" value="YdjC-like"/>
</dbReference>
<dbReference type="GO" id="GO:0046872">
    <property type="term" value="F:metal ion binding"/>
    <property type="evidence" value="ECO:0007669"/>
    <property type="project" value="UniProtKB-KW"/>
</dbReference>
<name>A0A1I2EAQ8_9BACT</name>
<dbReference type="Proteomes" id="UP000198964">
    <property type="component" value="Unassembled WGS sequence"/>
</dbReference>
<keyword evidence="4" id="KW-0460">Magnesium</keyword>
<dbReference type="InterPro" id="IPR011330">
    <property type="entry name" value="Glyco_hydro/deAcase_b/a-brl"/>
</dbReference>
<dbReference type="GO" id="GO:0019213">
    <property type="term" value="F:deacetylase activity"/>
    <property type="evidence" value="ECO:0007669"/>
    <property type="project" value="TreeGrafter"/>
</dbReference>
<dbReference type="CDD" id="cd10802">
    <property type="entry name" value="YdjC_TTHB029_like"/>
    <property type="match status" value="1"/>
</dbReference>
<evidence type="ECO:0008006" key="8">
    <source>
        <dbReference type="Google" id="ProtNLM"/>
    </source>
</evidence>
<comment type="cofactor">
    <cofactor evidence="1">
        <name>Mg(2+)</name>
        <dbReference type="ChEBI" id="CHEBI:18420"/>
    </cofactor>
</comment>
<keyword evidence="2" id="KW-0479">Metal-binding</keyword>
<gene>
    <name evidence="6" type="ORF">SAMN05216283_10223</name>
</gene>
<evidence type="ECO:0000256" key="4">
    <source>
        <dbReference type="ARBA" id="ARBA00022842"/>
    </source>
</evidence>
<keyword evidence="5" id="KW-0119">Carbohydrate metabolism</keyword>
<protein>
    <recommendedName>
        <fullName evidence="8">ChbG/HpnK family deacetylase</fullName>
    </recommendedName>
</protein>
<evidence type="ECO:0000313" key="7">
    <source>
        <dbReference type="Proteomes" id="UP000198964"/>
    </source>
</evidence>
<evidence type="ECO:0000256" key="3">
    <source>
        <dbReference type="ARBA" id="ARBA00022801"/>
    </source>
</evidence>
<dbReference type="EMBL" id="FONW01000002">
    <property type="protein sequence ID" value="SFE89676.1"/>
    <property type="molecule type" value="Genomic_DNA"/>
</dbReference>
<dbReference type="GO" id="GO:0016787">
    <property type="term" value="F:hydrolase activity"/>
    <property type="evidence" value="ECO:0007669"/>
    <property type="project" value="UniProtKB-KW"/>
</dbReference>
<dbReference type="PANTHER" id="PTHR31609:SF1">
    <property type="entry name" value="CARBOHYDRATE DEACETYLASE"/>
    <property type="match status" value="1"/>
</dbReference>
<dbReference type="STRING" id="655355.SAMN05216283_10223"/>
<keyword evidence="7" id="KW-1185">Reference proteome</keyword>
<organism evidence="6 7">
    <name type="scientific">Sunxiuqinia elliptica</name>
    <dbReference type="NCBI Taxonomy" id="655355"/>
    <lineage>
        <taxon>Bacteria</taxon>
        <taxon>Pseudomonadati</taxon>
        <taxon>Bacteroidota</taxon>
        <taxon>Bacteroidia</taxon>
        <taxon>Marinilabiliales</taxon>
        <taxon>Prolixibacteraceae</taxon>
        <taxon>Sunxiuqinia</taxon>
    </lineage>
</organism>